<dbReference type="EMBL" id="JASPKY010000033">
    <property type="protein sequence ID" value="KAK9747157.1"/>
    <property type="molecule type" value="Genomic_DNA"/>
</dbReference>
<reference evidence="2 3" key="1">
    <citation type="journal article" date="2024" name="BMC Genomics">
        <title>De novo assembly and annotation of Popillia japonica's genome with initial clues to its potential as an invasive pest.</title>
        <authorList>
            <person name="Cucini C."/>
            <person name="Boschi S."/>
            <person name="Funari R."/>
            <person name="Cardaioli E."/>
            <person name="Iannotti N."/>
            <person name="Marturano G."/>
            <person name="Paoli F."/>
            <person name="Bruttini M."/>
            <person name="Carapelli A."/>
            <person name="Frati F."/>
            <person name="Nardi F."/>
        </authorList>
    </citation>
    <scope>NUCLEOTIDE SEQUENCE [LARGE SCALE GENOMIC DNA]</scope>
    <source>
        <strain evidence="2">DMR45628</strain>
    </source>
</reference>
<proteinExistence type="predicted"/>
<comment type="caution">
    <text evidence="2">The sequence shown here is derived from an EMBL/GenBank/DDBJ whole genome shotgun (WGS) entry which is preliminary data.</text>
</comment>
<evidence type="ECO:0000313" key="2">
    <source>
        <dbReference type="EMBL" id="KAK9747157.1"/>
    </source>
</evidence>
<protein>
    <submittedName>
        <fullName evidence="2">Uncharacterized protein</fullName>
    </submittedName>
</protein>
<dbReference type="AlphaFoldDB" id="A0AAW1MNA5"/>
<evidence type="ECO:0000256" key="1">
    <source>
        <dbReference type="SAM" id="MobiDB-lite"/>
    </source>
</evidence>
<evidence type="ECO:0000313" key="3">
    <source>
        <dbReference type="Proteomes" id="UP001458880"/>
    </source>
</evidence>
<accession>A0AAW1MNA5</accession>
<dbReference type="Proteomes" id="UP001458880">
    <property type="component" value="Unassembled WGS sequence"/>
</dbReference>
<gene>
    <name evidence="2" type="ORF">QE152_g5505</name>
</gene>
<feature type="region of interest" description="Disordered" evidence="1">
    <location>
        <begin position="57"/>
        <end position="85"/>
    </location>
</feature>
<organism evidence="2 3">
    <name type="scientific">Popillia japonica</name>
    <name type="common">Japanese beetle</name>
    <dbReference type="NCBI Taxonomy" id="7064"/>
    <lineage>
        <taxon>Eukaryota</taxon>
        <taxon>Metazoa</taxon>
        <taxon>Ecdysozoa</taxon>
        <taxon>Arthropoda</taxon>
        <taxon>Hexapoda</taxon>
        <taxon>Insecta</taxon>
        <taxon>Pterygota</taxon>
        <taxon>Neoptera</taxon>
        <taxon>Endopterygota</taxon>
        <taxon>Coleoptera</taxon>
        <taxon>Polyphaga</taxon>
        <taxon>Scarabaeiformia</taxon>
        <taxon>Scarabaeidae</taxon>
        <taxon>Rutelinae</taxon>
        <taxon>Popillia</taxon>
    </lineage>
</organism>
<keyword evidence="3" id="KW-1185">Reference proteome</keyword>
<sequence length="85" mass="10381">MRERKTLPGFLVDDNIKTLLEKDSQGQRIFEEDPERDQRSYIRPWRNMRERKTLPGFLQRHIPKKDIEPNQGKQYLERKTAKRQT</sequence>
<name>A0AAW1MNA5_POPJA</name>